<dbReference type="InterPro" id="IPR024078">
    <property type="entry name" value="LmbE-like_dom_sf"/>
</dbReference>
<dbReference type="PANTHER" id="PTHR12993">
    <property type="entry name" value="N-ACETYLGLUCOSAMINYL-PHOSPHATIDYLINOSITOL DE-N-ACETYLASE-RELATED"/>
    <property type="match status" value="1"/>
</dbReference>
<dbReference type="GO" id="GO:0019213">
    <property type="term" value="F:deacetylase activity"/>
    <property type="evidence" value="ECO:0007669"/>
    <property type="project" value="InterPro"/>
</dbReference>
<name>A0A0C2VUE6_9BACL</name>
<dbReference type="Proteomes" id="UP000031972">
    <property type="component" value="Unassembled WGS sequence"/>
</dbReference>
<dbReference type="InterPro" id="IPR023842">
    <property type="entry name" value="Bacillithiol_biosynth_BshB1"/>
</dbReference>
<comment type="caution">
    <text evidence="1">The sequence shown here is derived from an EMBL/GenBank/DDBJ whole genome shotgun (WGS) entry which is preliminary data.</text>
</comment>
<dbReference type="EMBL" id="JXRR01000014">
    <property type="protein sequence ID" value="KIL48041.1"/>
    <property type="molecule type" value="Genomic_DNA"/>
</dbReference>
<organism evidence="1 2">
    <name type="scientific">Jeotgalibacillus campisalis</name>
    <dbReference type="NCBI Taxonomy" id="220754"/>
    <lineage>
        <taxon>Bacteria</taxon>
        <taxon>Bacillati</taxon>
        <taxon>Bacillota</taxon>
        <taxon>Bacilli</taxon>
        <taxon>Bacillales</taxon>
        <taxon>Caryophanaceae</taxon>
        <taxon>Jeotgalibacillus</taxon>
    </lineage>
</organism>
<evidence type="ECO:0000313" key="1">
    <source>
        <dbReference type="EMBL" id="KIL48041.1"/>
    </source>
</evidence>
<proteinExistence type="predicted"/>
<reference evidence="1 2" key="1">
    <citation type="submission" date="2015-01" db="EMBL/GenBank/DDBJ databases">
        <title>Jeotgalibacillus campisalis genome sequencing.</title>
        <authorList>
            <person name="Goh K.M."/>
            <person name="Chan K.-G."/>
            <person name="Yaakop A.S."/>
            <person name="Ee R."/>
            <person name="Gan H.M."/>
            <person name="Chan C.S."/>
        </authorList>
    </citation>
    <scope>NUCLEOTIDE SEQUENCE [LARGE SCALE GENOMIC DNA]</scope>
    <source>
        <strain evidence="1 2">SF-57</strain>
    </source>
</reference>
<dbReference type="OrthoDB" id="9778719at2"/>
<dbReference type="Gene3D" id="3.40.50.10320">
    <property type="entry name" value="LmbE-like"/>
    <property type="match status" value="1"/>
</dbReference>
<dbReference type="Pfam" id="PF02585">
    <property type="entry name" value="PIG-L"/>
    <property type="match status" value="1"/>
</dbReference>
<dbReference type="InterPro" id="IPR003737">
    <property type="entry name" value="GlcNAc_PI_deacetylase-related"/>
</dbReference>
<sequence>MIEPIDILAIGAHADDIEIGMGGTIAKWASRRKKIVLCDLTEAELSSNGTTEIRKKEAAEAAEILGVTERINLGIPDRGIENTLEQIKSVVEVIRKYQPRIIFAPYAADRHPDHGNASALVKEAAFSAGIHKFHPDQLGKACKAPVYYYMINGIHTPHFVVNISNEIEMKKSALSAYKSQFQPRDGVETPLTKGYTESVIARDLVLGKQAGCSYAEGFMTERPIVLDHDLLGEF</sequence>
<dbReference type="GO" id="GO:0071793">
    <property type="term" value="P:bacillithiol biosynthetic process"/>
    <property type="evidence" value="ECO:0007669"/>
    <property type="project" value="InterPro"/>
</dbReference>
<protein>
    <submittedName>
        <fullName evidence="1">Deacetylase</fullName>
    </submittedName>
</protein>
<dbReference type="GO" id="GO:0016811">
    <property type="term" value="F:hydrolase activity, acting on carbon-nitrogen (but not peptide) bonds, in linear amides"/>
    <property type="evidence" value="ECO:0007669"/>
    <property type="project" value="TreeGrafter"/>
</dbReference>
<gene>
    <name evidence="1" type="ORF">KR50_22080</name>
</gene>
<dbReference type="NCBIfam" id="TIGR04001">
    <property type="entry name" value="thiol_BshB1"/>
    <property type="match status" value="1"/>
</dbReference>
<dbReference type="AlphaFoldDB" id="A0A0C2VUE6"/>
<evidence type="ECO:0000313" key="2">
    <source>
        <dbReference type="Proteomes" id="UP000031972"/>
    </source>
</evidence>
<accession>A0A0C2VUE6</accession>
<dbReference type="SUPFAM" id="SSF102588">
    <property type="entry name" value="LmbE-like"/>
    <property type="match status" value="1"/>
</dbReference>
<dbReference type="RefSeq" id="WP_041057983.1">
    <property type="nucleotide sequence ID" value="NZ_JXRR01000014.1"/>
</dbReference>
<keyword evidence="2" id="KW-1185">Reference proteome</keyword>
<dbReference type="PANTHER" id="PTHR12993:SF30">
    <property type="entry name" value="N-ACETYL-ALPHA-D-GLUCOSAMINYL L-MALATE DEACETYLASE 1"/>
    <property type="match status" value="1"/>
</dbReference>
<dbReference type="PATRIC" id="fig|220754.4.peg.2224"/>